<evidence type="ECO:0000256" key="1">
    <source>
        <dbReference type="SAM" id="MobiDB-lite"/>
    </source>
</evidence>
<evidence type="ECO:0000259" key="3">
    <source>
        <dbReference type="Pfam" id="PF13406"/>
    </source>
</evidence>
<feature type="compositionally biased region" description="Basic and acidic residues" evidence="1">
    <location>
        <begin position="130"/>
        <end position="153"/>
    </location>
</feature>
<feature type="compositionally biased region" description="Low complexity" evidence="1">
    <location>
        <begin position="79"/>
        <end position="108"/>
    </location>
</feature>
<feature type="compositionally biased region" description="Basic and acidic residues" evidence="1">
    <location>
        <begin position="109"/>
        <end position="119"/>
    </location>
</feature>
<dbReference type="CDD" id="cd12797">
    <property type="entry name" value="M23_peptidase"/>
    <property type="match status" value="1"/>
</dbReference>
<reference evidence="4" key="1">
    <citation type="submission" date="2020-05" db="EMBL/GenBank/DDBJ databases">
        <authorList>
            <person name="Chiriac C."/>
            <person name="Salcher M."/>
            <person name="Ghai R."/>
            <person name="Kavagutti S V."/>
        </authorList>
    </citation>
    <scope>NUCLEOTIDE SEQUENCE</scope>
</reference>
<protein>
    <submittedName>
        <fullName evidence="4">Unannotated protein</fullName>
    </submittedName>
</protein>
<dbReference type="InterPro" id="IPR031304">
    <property type="entry name" value="SLT_2"/>
</dbReference>
<accession>A0A6J7IXZ3</accession>
<dbReference type="GO" id="GO:0008933">
    <property type="term" value="F:peptidoglycan lytic transglycosylase activity"/>
    <property type="evidence" value="ECO:0007669"/>
    <property type="project" value="TreeGrafter"/>
</dbReference>
<organism evidence="4">
    <name type="scientific">freshwater metagenome</name>
    <dbReference type="NCBI Taxonomy" id="449393"/>
    <lineage>
        <taxon>unclassified sequences</taxon>
        <taxon>metagenomes</taxon>
        <taxon>ecological metagenomes</taxon>
    </lineage>
</organism>
<dbReference type="PANTHER" id="PTHR30163">
    <property type="entry name" value="MEMBRANE-BOUND LYTIC MUREIN TRANSGLYCOSYLASE B"/>
    <property type="match status" value="1"/>
</dbReference>
<dbReference type="AlphaFoldDB" id="A0A6J7IXZ3"/>
<evidence type="ECO:0000313" key="4">
    <source>
        <dbReference type="EMBL" id="CAB4935212.1"/>
    </source>
</evidence>
<feature type="domain" description="Transglycosylase SLT" evidence="3">
    <location>
        <begin position="250"/>
        <end position="305"/>
    </location>
</feature>
<dbReference type="Gene3D" id="2.70.70.10">
    <property type="entry name" value="Glucose Permease (Domain IIA)"/>
    <property type="match status" value="2"/>
</dbReference>
<feature type="region of interest" description="Disordered" evidence="1">
    <location>
        <begin position="442"/>
        <end position="522"/>
    </location>
</feature>
<dbReference type="InterPro" id="IPR011055">
    <property type="entry name" value="Dup_hybrid_motif"/>
</dbReference>
<feature type="region of interest" description="Disordered" evidence="1">
    <location>
        <begin position="76"/>
        <end position="194"/>
    </location>
</feature>
<feature type="compositionally biased region" description="Low complexity" evidence="1">
    <location>
        <begin position="476"/>
        <end position="501"/>
    </location>
</feature>
<dbReference type="Pfam" id="PF13406">
    <property type="entry name" value="SLT_2"/>
    <property type="match status" value="1"/>
</dbReference>
<dbReference type="CDD" id="cd13399">
    <property type="entry name" value="Slt35-like"/>
    <property type="match status" value="1"/>
</dbReference>
<dbReference type="SUPFAM" id="SSF51261">
    <property type="entry name" value="Duplicated hybrid motif"/>
    <property type="match status" value="2"/>
</dbReference>
<name>A0A6J7IXZ3_9ZZZZ</name>
<proteinExistence type="predicted"/>
<dbReference type="Pfam" id="PF01551">
    <property type="entry name" value="Peptidase_M23"/>
    <property type="match status" value="1"/>
</dbReference>
<dbReference type="InterPro" id="IPR043426">
    <property type="entry name" value="MltB-like"/>
</dbReference>
<feature type="domain" description="M23ase beta-sheet core" evidence="2">
    <location>
        <begin position="386"/>
        <end position="445"/>
    </location>
</feature>
<dbReference type="Gene3D" id="1.10.530.10">
    <property type="match status" value="1"/>
</dbReference>
<dbReference type="InterPro" id="IPR023346">
    <property type="entry name" value="Lysozyme-like_dom_sf"/>
</dbReference>
<evidence type="ECO:0000259" key="2">
    <source>
        <dbReference type="Pfam" id="PF01551"/>
    </source>
</evidence>
<gene>
    <name evidence="4" type="ORF">UFOPK3564_02607</name>
</gene>
<dbReference type="GO" id="GO:0009253">
    <property type="term" value="P:peptidoglycan catabolic process"/>
    <property type="evidence" value="ECO:0007669"/>
    <property type="project" value="TreeGrafter"/>
</dbReference>
<dbReference type="PANTHER" id="PTHR30163:SF8">
    <property type="entry name" value="LYTIC MUREIN TRANSGLYCOSYLASE"/>
    <property type="match status" value="1"/>
</dbReference>
<dbReference type="SUPFAM" id="SSF53955">
    <property type="entry name" value="Lysozyme-like"/>
    <property type="match status" value="1"/>
</dbReference>
<sequence length="834" mass="86774">MPLSTRKLLVGLSAAGVVAAGFGATVQAGAEARTLDVTLAGGRTVVVQVDVPPGTPVEQIPLPDLGAPVVAVRDAGSTTQAAPAAGDPSAPATTTGPVPPAGTATAPTEAERDALRDDSVGDDSGGAGRDATEKAQEAAAAAERKARTDDRKVTRAKKDRSTATAPTPSADPVDATGADRAADLPDPSDPTFSEVLPGAAPVGVPNFFIDKFRIPPFLLPIYQAAGTEYGIRWEVLAAINEIETDYGRNLSVSSAGALGWMQFMPATWKAYGVDANGDGEADPYNPVDAIFAAARYLRAAGGQKALRKAVFAYNHADWYVDQVMLRARLVSGLPDDLVGSLTGLTQGVFPVAAKTQYVGDDSNRRARTRTTEGNAAKAVESDASRSSIDLFAKAGAPVIAVQDGTVTQIGRSARLGSFVRLRDAYGNTYTYGNLRKVSPLHPVAKEDTTTTASDLARDRAAASRDPAPTQAASAGRQAPDSARSSAAPDPAAVDAQGPVAPTAAPEPVFANPARPGARVHGGAEQLDQAHADDATFSSYLSTLHGLTKDDVQLERLRKGSRVMAGTILGRIGRTDPDSSPHLQFEVRPAGKGAPRVDPKPILDGWKLLESTTVYRAKASSALFRTTDGASAGQILLMSKRQLQERVLADRGLDIYEAGRRQIEAGAIDRRVLATLSYLTANGLRIGVSSLARAGAITASGNVSEHDSGNAVDISSVNGVRIAKDTQGAGSITEQAIRILLGLQGTLKPHQIISLMTFEGADNTIRMADHADHIHVGFRPTVSGGGALGAQVAQVLKPGQWIKLIDRIADIDNPTVLGTPSKYAVKARGSRAAGD</sequence>
<dbReference type="EMBL" id="CAFBMK010000194">
    <property type="protein sequence ID" value="CAB4935212.1"/>
    <property type="molecule type" value="Genomic_DNA"/>
</dbReference>
<dbReference type="InterPro" id="IPR016047">
    <property type="entry name" value="M23ase_b-sheet_dom"/>
</dbReference>